<dbReference type="InterPro" id="IPR013766">
    <property type="entry name" value="Thioredoxin_domain"/>
</dbReference>
<dbReference type="RefSeq" id="WP_338502822.1">
    <property type="nucleotide sequence ID" value="NZ_CP145607.1"/>
</dbReference>
<keyword evidence="3" id="KW-1015">Disulfide bond</keyword>
<evidence type="ECO:0000256" key="2">
    <source>
        <dbReference type="ARBA" id="ARBA00023002"/>
    </source>
</evidence>
<sequence>MSDGKGSSGLGTLLVGAAGGAIATVALAIAAVQGGWADQIVRKAMLENPTILVETADALRENQFAPVLAANRAALETPFGSSWQGARDGDVTLVEFYDYACGYCKASLPVVARLVKEDPKLRVVYREFPILGPESELAARMALGASKAGRFMAFHDALYDAGRPSQATLAKAAAAAGVPAAVPSSPEIDGELRKNFQLAQQLGATGTPLFIVGDKVLNGAVGYDALKEAIAAARAANAK</sequence>
<evidence type="ECO:0000259" key="5">
    <source>
        <dbReference type="PROSITE" id="PS51352"/>
    </source>
</evidence>
<dbReference type="SUPFAM" id="SSF52833">
    <property type="entry name" value="Thioredoxin-like"/>
    <property type="match status" value="1"/>
</dbReference>
<dbReference type="Gene3D" id="3.40.30.10">
    <property type="entry name" value="Glutaredoxin"/>
    <property type="match status" value="1"/>
</dbReference>
<dbReference type="PROSITE" id="PS51352">
    <property type="entry name" value="THIOREDOXIN_2"/>
    <property type="match status" value="1"/>
</dbReference>
<name>A0ABZ2FZE9_9SPHN</name>
<evidence type="ECO:0000313" key="7">
    <source>
        <dbReference type="Proteomes" id="UP001382935"/>
    </source>
</evidence>
<dbReference type="PANTHER" id="PTHR13887:SF14">
    <property type="entry name" value="DISULFIDE BOND FORMATION PROTEIN D"/>
    <property type="match status" value="1"/>
</dbReference>
<evidence type="ECO:0000256" key="1">
    <source>
        <dbReference type="ARBA" id="ARBA00022729"/>
    </source>
</evidence>
<protein>
    <submittedName>
        <fullName evidence="6">DsbA family protein</fullName>
    </submittedName>
</protein>
<keyword evidence="1" id="KW-0732">Signal</keyword>
<dbReference type="CDD" id="cd03023">
    <property type="entry name" value="DsbA_Com1_like"/>
    <property type="match status" value="1"/>
</dbReference>
<keyword evidence="2" id="KW-0560">Oxidoreductase</keyword>
<feature type="domain" description="Thioredoxin" evidence="5">
    <location>
        <begin position="59"/>
        <end position="235"/>
    </location>
</feature>
<evidence type="ECO:0000313" key="6">
    <source>
        <dbReference type="EMBL" id="WWM70198.1"/>
    </source>
</evidence>
<accession>A0ABZ2FZE9</accession>
<dbReference type="Pfam" id="PF01323">
    <property type="entry name" value="DSBA"/>
    <property type="match status" value="1"/>
</dbReference>
<dbReference type="Proteomes" id="UP001382935">
    <property type="component" value="Chromosome"/>
</dbReference>
<organism evidence="6 7">
    <name type="scientific">Sphingomonas kaistensis</name>
    <dbReference type="NCBI Taxonomy" id="298708"/>
    <lineage>
        <taxon>Bacteria</taxon>
        <taxon>Pseudomonadati</taxon>
        <taxon>Pseudomonadota</taxon>
        <taxon>Alphaproteobacteria</taxon>
        <taxon>Sphingomonadales</taxon>
        <taxon>Sphingomonadaceae</taxon>
        <taxon>Sphingomonas</taxon>
    </lineage>
</organism>
<evidence type="ECO:0000256" key="3">
    <source>
        <dbReference type="ARBA" id="ARBA00023157"/>
    </source>
</evidence>
<dbReference type="InterPro" id="IPR036249">
    <property type="entry name" value="Thioredoxin-like_sf"/>
</dbReference>
<keyword evidence="7" id="KW-1185">Reference proteome</keyword>
<dbReference type="InterPro" id="IPR001853">
    <property type="entry name" value="DSBA-like_thioredoxin_dom"/>
</dbReference>
<keyword evidence="4" id="KW-0676">Redox-active center</keyword>
<dbReference type="EMBL" id="CP145607">
    <property type="protein sequence ID" value="WWM70198.1"/>
    <property type="molecule type" value="Genomic_DNA"/>
</dbReference>
<reference evidence="6 7" key="1">
    <citation type="submission" date="2024-02" db="EMBL/GenBank/DDBJ databases">
        <title>Full genome sequence of Sphingomonas kaistensis.</title>
        <authorList>
            <person name="Poletto B.L."/>
            <person name="Silva G."/>
            <person name="Galante D."/>
            <person name="Campos K.R."/>
            <person name="Santos M.B.N."/>
            <person name="Sacchi C.T."/>
        </authorList>
    </citation>
    <scope>NUCLEOTIDE SEQUENCE [LARGE SCALE GENOMIC DNA]</scope>
    <source>
        <strain evidence="6 7">MA4R</strain>
    </source>
</reference>
<dbReference type="PANTHER" id="PTHR13887">
    <property type="entry name" value="GLUTATHIONE S-TRANSFERASE KAPPA"/>
    <property type="match status" value="1"/>
</dbReference>
<gene>
    <name evidence="6" type="ORF">V6R86_05770</name>
</gene>
<evidence type="ECO:0000256" key="4">
    <source>
        <dbReference type="ARBA" id="ARBA00023284"/>
    </source>
</evidence>
<proteinExistence type="predicted"/>